<protein>
    <recommendedName>
        <fullName evidence="6">Transcriptional regulator</fullName>
    </recommendedName>
</protein>
<evidence type="ECO:0000256" key="1">
    <source>
        <dbReference type="SAM" id="MobiDB-lite"/>
    </source>
</evidence>
<reference evidence="4" key="1">
    <citation type="submission" date="2022-08" db="EMBL/GenBank/DDBJ databases">
        <title>Complete genome sequence of 14 non-tuberculosis mycobacteria type-strains.</title>
        <authorList>
            <person name="Igarashi Y."/>
            <person name="Osugi A."/>
            <person name="Mitarai S."/>
        </authorList>
    </citation>
    <scope>NUCLEOTIDE SEQUENCE</scope>
    <source>
        <strain evidence="4">ATCC 51985</strain>
    </source>
</reference>
<organism evidence="4 5">
    <name type="scientific">Mycobacterium lentiflavum</name>
    <dbReference type="NCBI Taxonomy" id="141349"/>
    <lineage>
        <taxon>Bacteria</taxon>
        <taxon>Bacillati</taxon>
        <taxon>Actinomycetota</taxon>
        <taxon>Actinomycetes</taxon>
        <taxon>Mycobacteriales</taxon>
        <taxon>Mycobacteriaceae</taxon>
        <taxon>Mycobacterium</taxon>
        <taxon>Mycobacterium simiae complex</taxon>
    </lineage>
</organism>
<dbReference type="InterPro" id="IPR002831">
    <property type="entry name" value="Tscrpt_reg_TrmB_N"/>
</dbReference>
<feature type="domain" description="Transcription regulator TrmB C-terminal" evidence="3">
    <location>
        <begin position="118"/>
        <end position="234"/>
    </location>
</feature>
<evidence type="ECO:0000259" key="2">
    <source>
        <dbReference type="Pfam" id="PF01978"/>
    </source>
</evidence>
<feature type="domain" description="Transcription regulator TrmB N-terminal" evidence="2">
    <location>
        <begin position="12"/>
        <end position="78"/>
    </location>
</feature>
<name>A0ABY3UT49_MYCLN</name>
<dbReference type="InterPro" id="IPR036390">
    <property type="entry name" value="WH_DNA-bd_sf"/>
</dbReference>
<dbReference type="InterPro" id="IPR021586">
    <property type="entry name" value="Tscrpt_reg_TrmB_C"/>
</dbReference>
<evidence type="ECO:0000313" key="5">
    <source>
        <dbReference type="Proteomes" id="UP001055171"/>
    </source>
</evidence>
<dbReference type="EMBL" id="CP092423">
    <property type="protein sequence ID" value="ULP41581.1"/>
    <property type="molecule type" value="Genomic_DNA"/>
</dbReference>
<dbReference type="Pfam" id="PF11495">
    <property type="entry name" value="Regulator_TrmB"/>
    <property type="match status" value="1"/>
</dbReference>
<dbReference type="PANTHER" id="PTHR34293">
    <property type="entry name" value="HTH-TYPE TRANSCRIPTIONAL REGULATOR TRMBL2"/>
    <property type="match status" value="1"/>
</dbReference>
<dbReference type="Proteomes" id="UP001055171">
    <property type="component" value="Chromosome"/>
</dbReference>
<accession>A0ABY3UT49</accession>
<dbReference type="InterPro" id="IPR036388">
    <property type="entry name" value="WH-like_DNA-bd_sf"/>
</dbReference>
<keyword evidence="5" id="KW-1185">Reference proteome</keyword>
<evidence type="ECO:0000259" key="3">
    <source>
        <dbReference type="Pfam" id="PF11495"/>
    </source>
</evidence>
<dbReference type="InterPro" id="IPR051797">
    <property type="entry name" value="TrmB-like"/>
</dbReference>
<gene>
    <name evidence="4" type="ORF">MJO58_22450</name>
</gene>
<feature type="region of interest" description="Disordered" evidence="1">
    <location>
        <begin position="269"/>
        <end position="288"/>
    </location>
</feature>
<dbReference type="SUPFAM" id="SSF46785">
    <property type="entry name" value="Winged helix' DNA-binding domain"/>
    <property type="match status" value="1"/>
</dbReference>
<dbReference type="PANTHER" id="PTHR34293:SF1">
    <property type="entry name" value="HTH-TYPE TRANSCRIPTIONAL REGULATOR TRMBL2"/>
    <property type="match status" value="1"/>
</dbReference>
<proteinExistence type="predicted"/>
<evidence type="ECO:0008006" key="6">
    <source>
        <dbReference type="Google" id="ProtNLM"/>
    </source>
</evidence>
<sequence>MTTSEAAMVDSLRPLGFTQYEAQAYVSLLLHGEQTGYSLANLSSVPQPKAYETLRRLERRGVVIRIGDDPARFAPVPAAEVLDKAQSDFASLIDRSRREADQLVEGHQELAVCTMTKIASRQAVLNQATTLLDAATTKVYLSGHTDELKPMAEAVIAAERRGVHVILVHFGKRPFKHAGPVFRHASTEAFVYPHHQAHHVAMTVDSKRTMWATARDGHSWEGLVADDRTLASVIKLYIRHDIFVQRIYTDLRGELQALYGSGLERLGDFSPTEAEPRRRSGPGRPVAS</sequence>
<dbReference type="RefSeq" id="WP_239721021.1">
    <property type="nucleotide sequence ID" value="NZ_CP092423.2"/>
</dbReference>
<dbReference type="Pfam" id="PF01978">
    <property type="entry name" value="TrmB"/>
    <property type="match status" value="1"/>
</dbReference>
<dbReference type="Gene3D" id="1.10.10.10">
    <property type="entry name" value="Winged helix-like DNA-binding domain superfamily/Winged helix DNA-binding domain"/>
    <property type="match status" value="1"/>
</dbReference>
<dbReference type="CDD" id="cd09124">
    <property type="entry name" value="PLDc_like_TrmB_middle"/>
    <property type="match status" value="1"/>
</dbReference>
<evidence type="ECO:0000313" key="4">
    <source>
        <dbReference type="EMBL" id="ULP41581.1"/>
    </source>
</evidence>